<name>G7Y459_CLOSI</name>
<gene>
    <name evidence="2" type="ORF">CLF_100750</name>
</gene>
<reference evidence="2" key="1">
    <citation type="journal article" date="2011" name="Genome Biol.">
        <title>The draft genome of the carcinogenic human liver fluke Clonorchis sinensis.</title>
        <authorList>
            <person name="Wang X."/>
            <person name="Chen W."/>
            <person name="Huang Y."/>
            <person name="Sun J."/>
            <person name="Men J."/>
            <person name="Liu H."/>
            <person name="Luo F."/>
            <person name="Guo L."/>
            <person name="Lv X."/>
            <person name="Deng C."/>
            <person name="Zhou C."/>
            <person name="Fan Y."/>
            <person name="Li X."/>
            <person name="Huang L."/>
            <person name="Hu Y."/>
            <person name="Liang C."/>
            <person name="Hu X."/>
            <person name="Xu J."/>
            <person name="Yu X."/>
        </authorList>
    </citation>
    <scope>NUCLEOTIDE SEQUENCE [LARGE SCALE GENOMIC DNA]</scope>
    <source>
        <strain evidence="2">Henan</strain>
    </source>
</reference>
<keyword evidence="3" id="KW-1185">Reference proteome</keyword>
<dbReference type="AlphaFoldDB" id="G7Y459"/>
<proteinExistence type="predicted"/>
<sequence length="283" mass="31826">MRRPGAAHSVAWKHQKREIQLGSRQAYQRIGVLETAIKIHSGNSLANRVTNRVIFRQEDNAQPNDSKSIDMSWTVHGEKWLERVGDGPSSSSLVSDGDTEEWLFHNLQRSMKALTSQLSCVGRCSLPRCGPRDETNRWSVTLLDIAVERKQRHQNYRFYCAAITSSHTKQEEALHCEGTPELQRSKLHKKSDEKLIDKAGKSDSNRHIDVIGGDIESSTKLPTGRRDTSRSGGATNQSILFYYASREKLCRHSSLKVGWVLPDICVTGGYKPDFHGTNANLNN</sequence>
<protein>
    <submittedName>
        <fullName evidence="2">Uncharacterized protein</fullName>
    </submittedName>
</protein>
<evidence type="ECO:0000313" key="3">
    <source>
        <dbReference type="Proteomes" id="UP000008909"/>
    </source>
</evidence>
<evidence type="ECO:0000256" key="1">
    <source>
        <dbReference type="SAM" id="MobiDB-lite"/>
    </source>
</evidence>
<dbReference type="Proteomes" id="UP000008909">
    <property type="component" value="Unassembled WGS sequence"/>
</dbReference>
<organism evidence="2 3">
    <name type="scientific">Clonorchis sinensis</name>
    <name type="common">Chinese liver fluke</name>
    <dbReference type="NCBI Taxonomy" id="79923"/>
    <lineage>
        <taxon>Eukaryota</taxon>
        <taxon>Metazoa</taxon>
        <taxon>Spiralia</taxon>
        <taxon>Lophotrochozoa</taxon>
        <taxon>Platyhelminthes</taxon>
        <taxon>Trematoda</taxon>
        <taxon>Digenea</taxon>
        <taxon>Opisthorchiida</taxon>
        <taxon>Opisthorchiata</taxon>
        <taxon>Opisthorchiidae</taxon>
        <taxon>Clonorchis</taxon>
    </lineage>
</organism>
<reference key="2">
    <citation type="submission" date="2011-10" db="EMBL/GenBank/DDBJ databases">
        <title>The genome and transcriptome sequence of Clonorchis sinensis provide insights into the carcinogenic liver fluke.</title>
        <authorList>
            <person name="Wang X."/>
            <person name="Huang Y."/>
            <person name="Chen W."/>
            <person name="Liu H."/>
            <person name="Guo L."/>
            <person name="Chen Y."/>
            <person name="Luo F."/>
            <person name="Zhou W."/>
            <person name="Sun J."/>
            <person name="Mao Q."/>
            <person name="Liang P."/>
            <person name="Zhou C."/>
            <person name="Tian Y."/>
            <person name="Men J."/>
            <person name="Lv X."/>
            <person name="Huang L."/>
            <person name="Zhou J."/>
            <person name="Hu Y."/>
            <person name="Li R."/>
            <person name="Zhang F."/>
            <person name="Lei H."/>
            <person name="Li X."/>
            <person name="Hu X."/>
            <person name="Liang C."/>
            <person name="Xu J."/>
            <person name="Wu Z."/>
            <person name="Yu X."/>
        </authorList>
    </citation>
    <scope>NUCLEOTIDE SEQUENCE</scope>
    <source>
        <strain>Henan</strain>
    </source>
</reference>
<evidence type="ECO:0000313" key="2">
    <source>
        <dbReference type="EMBL" id="GAA47745.1"/>
    </source>
</evidence>
<dbReference type="EMBL" id="DF142852">
    <property type="protein sequence ID" value="GAA47745.1"/>
    <property type="molecule type" value="Genomic_DNA"/>
</dbReference>
<feature type="region of interest" description="Disordered" evidence="1">
    <location>
        <begin position="207"/>
        <end position="232"/>
    </location>
</feature>
<accession>G7Y459</accession>